<dbReference type="PANTHER" id="PTHR24223:SF415">
    <property type="entry name" value="FI20190P1"/>
    <property type="match status" value="1"/>
</dbReference>
<feature type="transmembrane region" description="Helical" evidence="9">
    <location>
        <begin position="50"/>
        <end position="69"/>
    </location>
</feature>
<dbReference type="CDD" id="cd18596">
    <property type="entry name" value="ABC_6TM_VMR1_D1_like"/>
    <property type="match status" value="1"/>
</dbReference>
<keyword evidence="12" id="KW-0378">Hydrolase</keyword>
<dbReference type="CDD" id="cd03250">
    <property type="entry name" value="ABCC_MRP_domain1"/>
    <property type="match status" value="1"/>
</dbReference>
<feature type="compositionally biased region" description="Acidic residues" evidence="8">
    <location>
        <begin position="856"/>
        <end position="878"/>
    </location>
</feature>
<dbReference type="GO" id="GO:0016887">
    <property type="term" value="F:ATP hydrolysis activity"/>
    <property type="evidence" value="ECO:0007669"/>
    <property type="project" value="InterPro"/>
</dbReference>
<dbReference type="InterPro" id="IPR003439">
    <property type="entry name" value="ABC_transporter-like_ATP-bd"/>
</dbReference>
<keyword evidence="6 9" id="KW-1133">Transmembrane helix</keyword>
<protein>
    <submittedName>
        <fullName evidence="12">Trehalase )</fullName>
        <ecNumber evidence="12">3.2.1.28</ecNumber>
    </submittedName>
</protein>
<dbReference type="AlphaFoldDB" id="A0A5K1K3D9"/>
<keyword evidence="3 9" id="KW-0812">Transmembrane</keyword>
<dbReference type="GO" id="GO:0016020">
    <property type="term" value="C:membrane"/>
    <property type="evidence" value="ECO:0007669"/>
    <property type="project" value="UniProtKB-SubCell"/>
</dbReference>
<evidence type="ECO:0000256" key="8">
    <source>
        <dbReference type="SAM" id="MobiDB-lite"/>
    </source>
</evidence>
<dbReference type="Gene3D" id="1.20.1560.10">
    <property type="entry name" value="ABC transporter type 1, transmembrane domain"/>
    <property type="match status" value="1"/>
</dbReference>
<evidence type="ECO:0000256" key="3">
    <source>
        <dbReference type="ARBA" id="ARBA00022692"/>
    </source>
</evidence>
<evidence type="ECO:0000259" key="10">
    <source>
        <dbReference type="PROSITE" id="PS50893"/>
    </source>
</evidence>
<feature type="transmembrane region" description="Helical" evidence="9">
    <location>
        <begin position="198"/>
        <end position="218"/>
    </location>
</feature>
<evidence type="ECO:0000256" key="5">
    <source>
        <dbReference type="ARBA" id="ARBA00022840"/>
    </source>
</evidence>
<name>A0A5K1K3D9_9APHY</name>
<keyword evidence="7 9" id="KW-0472">Membrane</keyword>
<dbReference type="SUPFAM" id="SSF52540">
    <property type="entry name" value="P-loop containing nucleoside triphosphate hydrolases"/>
    <property type="match status" value="1"/>
</dbReference>
<comment type="subcellular location">
    <subcellularLocation>
        <location evidence="1">Membrane</location>
    </subcellularLocation>
</comment>
<dbReference type="Gene3D" id="3.40.50.300">
    <property type="entry name" value="P-loop containing nucleotide triphosphate hydrolases"/>
    <property type="match status" value="1"/>
</dbReference>
<keyword evidence="4" id="KW-0547">Nucleotide-binding</keyword>
<accession>A0A5K1K3D9</accession>
<feature type="transmembrane region" description="Helical" evidence="9">
    <location>
        <begin position="140"/>
        <end position="158"/>
    </location>
</feature>
<feature type="domain" description="ABC transporter" evidence="10">
    <location>
        <begin position="637"/>
        <end position="857"/>
    </location>
</feature>
<feature type="transmembrane region" description="Helical" evidence="9">
    <location>
        <begin position="170"/>
        <end position="192"/>
    </location>
</feature>
<evidence type="ECO:0000256" key="9">
    <source>
        <dbReference type="SAM" id="Phobius"/>
    </source>
</evidence>
<dbReference type="SMART" id="SM00382">
    <property type="entry name" value="AAA"/>
    <property type="match status" value="1"/>
</dbReference>
<dbReference type="Pfam" id="PF00664">
    <property type="entry name" value="ABC_membrane"/>
    <property type="match status" value="1"/>
</dbReference>
<dbReference type="PANTHER" id="PTHR24223">
    <property type="entry name" value="ATP-BINDING CASSETTE SUB-FAMILY C"/>
    <property type="match status" value="1"/>
</dbReference>
<dbReference type="InterPro" id="IPR050173">
    <property type="entry name" value="ABC_transporter_C-like"/>
</dbReference>
<dbReference type="GO" id="GO:0140359">
    <property type="term" value="F:ABC-type transporter activity"/>
    <property type="evidence" value="ECO:0007669"/>
    <property type="project" value="InterPro"/>
</dbReference>
<feature type="transmembrane region" description="Helical" evidence="9">
    <location>
        <begin position="927"/>
        <end position="949"/>
    </location>
</feature>
<dbReference type="SUPFAM" id="SSF90123">
    <property type="entry name" value="ABC transporter transmembrane region"/>
    <property type="match status" value="1"/>
</dbReference>
<dbReference type="InterPro" id="IPR027417">
    <property type="entry name" value="P-loop_NTPase"/>
</dbReference>
<organism evidence="12">
    <name type="scientific">Ganoderma boninense</name>
    <dbReference type="NCBI Taxonomy" id="34458"/>
    <lineage>
        <taxon>Eukaryota</taxon>
        <taxon>Fungi</taxon>
        <taxon>Dikarya</taxon>
        <taxon>Basidiomycota</taxon>
        <taxon>Agaricomycotina</taxon>
        <taxon>Agaricomycetes</taxon>
        <taxon>Polyporales</taxon>
        <taxon>Polyporaceae</taxon>
        <taxon>Ganoderma</taxon>
    </lineage>
</organism>
<feature type="domain" description="ABC transmembrane type-1" evidence="11">
    <location>
        <begin position="413"/>
        <end position="594"/>
    </location>
</feature>
<dbReference type="GO" id="GO:0004555">
    <property type="term" value="F:alpha,alpha-trehalase activity"/>
    <property type="evidence" value="ECO:0007669"/>
    <property type="project" value="UniProtKB-EC"/>
</dbReference>
<evidence type="ECO:0000256" key="1">
    <source>
        <dbReference type="ARBA" id="ARBA00004370"/>
    </source>
</evidence>
<dbReference type="InterPro" id="IPR011527">
    <property type="entry name" value="ABC1_TM_dom"/>
</dbReference>
<evidence type="ECO:0000256" key="6">
    <source>
        <dbReference type="ARBA" id="ARBA00022989"/>
    </source>
</evidence>
<keyword evidence="2" id="KW-0813">Transport</keyword>
<evidence type="ECO:0000256" key="4">
    <source>
        <dbReference type="ARBA" id="ARBA00022741"/>
    </source>
</evidence>
<dbReference type="EMBL" id="LR728210">
    <property type="protein sequence ID" value="VWP00151.1"/>
    <property type="molecule type" value="Genomic_DNA"/>
</dbReference>
<evidence type="ECO:0000256" key="7">
    <source>
        <dbReference type="ARBA" id="ARBA00023136"/>
    </source>
</evidence>
<evidence type="ECO:0000259" key="11">
    <source>
        <dbReference type="PROSITE" id="PS50929"/>
    </source>
</evidence>
<keyword evidence="12" id="KW-0326">Glycosidase</keyword>
<evidence type="ECO:0000313" key="12">
    <source>
        <dbReference type="EMBL" id="VWP00151.1"/>
    </source>
</evidence>
<sequence length="969" mass="106547">MSSPLSTVAQFPLPLLVPPSPSPTPASPALSLATSDSPAPLASNPQLDRLVTTILPASAALLAVAFELFSRIRYPKAVRNVACKFSRPFRNFFTLADLEAPVPCPLHQAPWKARVLVLGSAVQSVGWLAVLAYKQEVADWAGSVRAGVAFLAWTFALTRVLARPPVTPPYLLLGFFVTCVAAACYDLVLGVLREGEGLRYAALGLGALQLCVLGGLVWTAGTYPLGRHWPGPNVARPLEPPSSKCTMPEDSADLWSWSTFSFVEPLFEVSNARTVNDTDVWALSPFFTHKNIFRKYLQYVSEHPTYSLLRYLIVSNSLDLIIVILLETWSAVMGYVPPYALQRILQALSDPSPDAKKTAYFFAVIAFMANLSFAQVDVNKGWALKRRDVSGKNAGKDDDPLLEKEDDSNADLGKIVNLMQGDAYAVAHRFWQFSGFFLAPVRLTIALVFLHRVLGWSAFTAVAVTVVVYLLNYPLAKYDLYLMRQCWKATDRRINTVNELFQNIRFLKFYGWEFRWSERVKKTRESELQWRVKANIVDTFISFMWGWMPSATAVATFVCYTVVAGEPLTVATAFTALSLFSHLQGPMVEFPDQVFAMLHAYISMQRIEKFLNEEEVPDWASSLKRDAKPASTNDVEIGFENASFEWDIAKTESPSRFTLGPLDIRFPPGKLSLVSGPTGSGKSALLVAMLGGHEVAYCAQNPWLQHATIRHNIIFGAGYGYDEARYRAVVDACALAKDFEIFPAGDKTEIGEKGITLSGGQRARIALARALYSPAKVVLLDDPLAAVDSHTATHLVKRALSGDLARGRTIILVTHHINLCLPIAAYLVELSSGAPLRSGLTSDLRERGELEKLVDAEDSVEEDHTEDESSSTDVENEADNTAAKKPTNGNANGNGVGILNGKPQEPDAGKLIDEEARAEGRVSLRTYWTYIKAAGIVCWIFTFAFMLLIRFIQVGQQVGAAAPLRGCAN</sequence>
<dbReference type="Pfam" id="PF00005">
    <property type="entry name" value="ABC_tran"/>
    <property type="match status" value="1"/>
</dbReference>
<gene>
    <name evidence="12" type="primary">Q059G5</name>
</gene>
<evidence type="ECO:0000256" key="2">
    <source>
        <dbReference type="ARBA" id="ARBA00022448"/>
    </source>
</evidence>
<feature type="transmembrane region" description="Helical" evidence="9">
    <location>
        <begin position="456"/>
        <end position="475"/>
    </location>
</feature>
<dbReference type="InterPro" id="IPR003593">
    <property type="entry name" value="AAA+_ATPase"/>
</dbReference>
<dbReference type="InterPro" id="IPR017871">
    <property type="entry name" value="ABC_transporter-like_CS"/>
</dbReference>
<keyword evidence="5" id="KW-0067">ATP-binding</keyword>
<dbReference type="PROSITE" id="PS00211">
    <property type="entry name" value="ABC_TRANSPORTER_1"/>
    <property type="match status" value="1"/>
</dbReference>
<dbReference type="PROSITE" id="PS50893">
    <property type="entry name" value="ABC_TRANSPORTER_2"/>
    <property type="match status" value="1"/>
</dbReference>
<dbReference type="PROSITE" id="PS50929">
    <property type="entry name" value="ABC_TM1F"/>
    <property type="match status" value="1"/>
</dbReference>
<dbReference type="InterPro" id="IPR036640">
    <property type="entry name" value="ABC1_TM_sf"/>
</dbReference>
<proteinExistence type="predicted"/>
<dbReference type="EC" id="3.2.1.28" evidence="12"/>
<dbReference type="GO" id="GO:0005524">
    <property type="term" value="F:ATP binding"/>
    <property type="evidence" value="ECO:0007669"/>
    <property type="project" value="UniProtKB-KW"/>
</dbReference>
<feature type="region of interest" description="Disordered" evidence="8">
    <location>
        <begin position="852"/>
        <end position="908"/>
    </location>
</feature>
<reference evidence="12" key="1">
    <citation type="submission" date="2019-10" db="EMBL/GenBank/DDBJ databases">
        <authorList>
            <person name="Nor Muhammad N."/>
        </authorList>
    </citation>
    <scope>NUCLEOTIDE SEQUENCE</scope>
</reference>